<feature type="compositionally biased region" description="Polar residues" evidence="1">
    <location>
        <begin position="39"/>
        <end position="48"/>
    </location>
</feature>
<evidence type="ECO:0008006" key="4">
    <source>
        <dbReference type="Google" id="ProtNLM"/>
    </source>
</evidence>
<gene>
    <name evidence="2" type="ORF">ACFQGH_11295</name>
</gene>
<name>A0ABD5V2Z1_9EURY</name>
<accession>A0ABD5V2Z1</accession>
<proteinExistence type="predicted"/>
<dbReference type="EMBL" id="JBHSXQ010000003">
    <property type="protein sequence ID" value="MFC6905780.1"/>
    <property type="molecule type" value="Genomic_DNA"/>
</dbReference>
<dbReference type="AlphaFoldDB" id="A0ABD5V2Z1"/>
<dbReference type="Proteomes" id="UP001596312">
    <property type="component" value="Unassembled WGS sequence"/>
</dbReference>
<evidence type="ECO:0000256" key="1">
    <source>
        <dbReference type="SAM" id="MobiDB-lite"/>
    </source>
</evidence>
<dbReference type="RefSeq" id="WP_340604308.1">
    <property type="nucleotide sequence ID" value="NZ_JBBMXV010000003.1"/>
</dbReference>
<reference evidence="2 3" key="1">
    <citation type="journal article" date="2019" name="Int. J. Syst. Evol. Microbiol.">
        <title>The Global Catalogue of Microorganisms (GCM) 10K type strain sequencing project: providing services to taxonomists for standard genome sequencing and annotation.</title>
        <authorList>
            <consortium name="The Broad Institute Genomics Platform"/>
            <consortium name="The Broad Institute Genome Sequencing Center for Infectious Disease"/>
            <person name="Wu L."/>
            <person name="Ma J."/>
        </authorList>
    </citation>
    <scope>NUCLEOTIDE SEQUENCE [LARGE SCALE GENOMIC DNA]</scope>
    <source>
        <strain evidence="2 3">CGMCC 1.3240</strain>
    </source>
</reference>
<protein>
    <recommendedName>
        <fullName evidence="4">Pectate lyase superfamily protein domain-containing protein</fullName>
    </recommendedName>
</protein>
<organism evidence="2 3">
    <name type="scientific">Halalkalicoccus tibetensis</name>
    <dbReference type="NCBI Taxonomy" id="175632"/>
    <lineage>
        <taxon>Archaea</taxon>
        <taxon>Methanobacteriati</taxon>
        <taxon>Methanobacteriota</taxon>
        <taxon>Stenosarchaea group</taxon>
        <taxon>Halobacteria</taxon>
        <taxon>Halobacteriales</taxon>
        <taxon>Halococcaceae</taxon>
        <taxon>Halalkalicoccus</taxon>
    </lineage>
</organism>
<keyword evidence="3" id="KW-1185">Reference proteome</keyword>
<evidence type="ECO:0000313" key="3">
    <source>
        <dbReference type="Proteomes" id="UP001596312"/>
    </source>
</evidence>
<sequence length="169" mass="18402">MQEHNHRHRSRRLYCKAVAGFALTTSLVTSANADEGPPDNSNIENNNGGIPEDSSGYSNVVDIVEAGADNSGDSSVIPILNKVAEDGTLVHFPEGIYFTDGQFRIANYDKFGITGENATISVAPTNGYVFKLGTYQSPINDLQIDGLTFDISRENKEGELWSFKQVTIL</sequence>
<evidence type="ECO:0000313" key="2">
    <source>
        <dbReference type="EMBL" id="MFC6905780.1"/>
    </source>
</evidence>
<feature type="region of interest" description="Disordered" evidence="1">
    <location>
        <begin position="30"/>
        <end position="55"/>
    </location>
</feature>
<comment type="caution">
    <text evidence="2">The sequence shown here is derived from an EMBL/GenBank/DDBJ whole genome shotgun (WGS) entry which is preliminary data.</text>
</comment>